<gene>
    <name evidence="2" type="ORF">AAEO56_10415</name>
</gene>
<evidence type="ECO:0000313" key="3">
    <source>
        <dbReference type="Proteomes" id="UP001464555"/>
    </source>
</evidence>
<dbReference type="InterPro" id="IPR029501">
    <property type="entry name" value="EndoU_bac"/>
</dbReference>
<evidence type="ECO:0000259" key="1">
    <source>
        <dbReference type="Pfam" id="PF14436"/>
    </source>
</evidence>
<evidence type="ECO:0000313" key="2">
    <source>
        <dbReference type="EMBL" id="MEL1244674.1"/>
    </source>
</evidence>
<feature type="domain" description="Bacterial EndoU nuclease" evidence="1">
    <location>
        <begin position="82"/>
        <end position="194"/>
    </location>
</feature>
<keyword evidence="3" id="KW-1185">Reference proteome</keyword>
<dbReference type="Proteomes" id="UP001464555">
    <property type="component" value="Unassembled WGS sequence"/>
</dbReference>
<dbReference type="RefSeq" id="WP_341696991.1">
    <property type="nucleotide sequence ID" value="NZ_JBBYHR010000005.1"/>
</dbReference>
<comment type="caution">
    <text evidence="2">The sequence shown here is derived from an EMBL/GenBank/DDBJ whole genome shotgun (WGS) entry which is preliminary data.</text>
</comment>
<accession>A0ABU9HY14</accession>
<dbReference type="Pfam" id="PF14436">
    <property type="entry name" value="EndoU_bacteria"/>
    <property type="match status" value="1"/>
</dbReference>
<organism evidence="2 3">
    <name type="scientific">Flavobacterium arundinis</name>
    <dbReference type="NCBI Taxonomy" id="3139143"/>
    <lineage>
        <taxon>Bacteria</taxon>
        <taxon>Pseudomonadati</taxon>
        <taxon>Bacteroidota</taxon>
        <taxon>Flavobacteriia</taxon>
        <taxon>Flavobacteriales</taxon>
        <taxon>Flavobacteriaceae</taxon>
        <taxon>Flavobacterium</taxon>
    </lineage>
</organism>
<name>A0ABU9HY14_9FLAO</name>
<dbReference type="EMBL" id="JBBYHR010000005">
    <property type="protein sequence ID" value="MEL1244674.1"/>
    <property type="molecule type" value="Genomic_DNA"/>
</dbReference>
<protein>
    <submittedName>
        <fullName evidence="2">EndoU domain-containing protein</fullName>
    </submittedName>
</protein>
<proteinExistence type="predicted"/>
<sequence length="198" mass="23006">MKNKKAITKQLILVNDATEFIRRYTLTTARHLNYGEIRIKKIDPKRTNKDPGWILEEYSYNVSRTGTGGKTPLKKFNYKVTVGGVHNLNNLSRYMRIKGGLKELKLAGKLPTGEKVYKGLVEFWVKELKAWKPKDLASTFFPKSWPEEKIRKVIQEASLNIYFRDRNLYRGITKEGIKIEFRVSPQTGEITTAYITFK</sequence>
<reference evidence="2 3" key="1">
    <citation type="submission" date="2024-04" db="EMBL/GenBank/DDBJ databases">
        <title>Flavobacterium sp. DGU11 16S ribosomal RNA gene Genome sequencing and assembly.</title>
        <authorList>
            <person name="Park S."/>
        </authorList>
    </citation>
    <scope>NUCLEOTIDE SEQUENCE [LARGE SCALE GENOMIC DNA]</scope>
    <source>
        <strain evidence="2 3">DGU11</strain>
    </source>
</reference>